<dbReference type="Proteomes" id="UP001066276">
    <property type="component" value="Chromosome 3_2"/>
</dbReference>
<protein>
    <submittedName>
        <fullName evidence="1">Uncharacterized protein</fullName>
    </submittedName>
</protein>
<accession>A0AAV7TKL6</accession>
<organism evidence="1 2">
    <name type="scientific">Pleurodeles waltl</name>
    <name type="common">Iberian ribbed newt</name>
    <dbReference type="NCBI Taxonomy" id="8319"/>
    <lineage>
        <taxon>Eukaryota</taxon>
        <taxon>Metazoa</taxon>
        <taxon>Chordata</taxon>
        <taxon>Craniata</taxon>
        <taxon>Vertebrata</taxon>
        <taxon>Euteleostomi</taxon>
        <taxon>Amphibia</taxon>
        <taxon>Batrachia</taxon>
        <taxon>Caudata</taxon>
        <taxon>Salamandroidea</taxon>
        <taxon>Salamandridae</taxon>
        <taxon>Pleurodelinae</taxon>
        <taxon>Pleurodeles</taxon>
    </lineage>
</organism>
<comment type="caution">
    <text evidence="1">The sequence shown here is derived from an EMBL/GenBank/DDBJ whole genome shotgun (WGS) entry which is preliminary data.</text>
</comment>
<keyword evidence="2" id="KW-1185">Reference proteome</keyword>
<evidence type="ECO:0000313" key="2">
    <source>
        <dbReference type="Proteomes" id="UP001066276"/>
    </source>
</evidence>
<sequence length="181" mass="19953">MFNQLNIMLCRQAPIRILKVPFLTGADSQGTPKCTGKKGTKGKVPFLTGADSQWTPKCTGKKGTKGKPRPSWDVAVNARLLLGDFLRWIRLQAGNIGVPSRAFSALHTGVLLRFGCPRRVLRLLFLLRVFLESVVSLFSLWNPEIRVPGIGIRPLVAMGTVDAYLRRVRTAPVGGSWSRAE</sequence>
<name>A0AAV7TKL6_PLEWA</name>
<proteinExistence type="predicted"/>
<dbReference type="AlphaFoldDB" id="A0AAV7TKL6"/>
<gene>
    <name evidence="1" type="ORF">NDU88_001615</name>
</gene>
<dbReference type="EMBL" id="JANPWB010000006">
    <property type="protein sequence ID" value="KAJ1176333.1"/>
    <property type="molecule type" value="Genomic_DNA"/>
</dbReference>
<evidence type="ECO:0000313" key="1">
    <source>
        <dbReference type="EMBL" id="KAJ1176333.1"/>
    </source>
</evidence>
<reference evidence="1" key="1">
    <citation type="journal article" date="2022" name="bioRxiv">
        <title>Sequencing and chromosome-scale assembly of the giantPleurodeles waltlgenome.</title>
        <authorList>
            <person name="Brown T."/>
            <person name="Elewa A."/>
            <person name="Iarovenko S."/>
            <person name="Subramanian E."/>
            <person name="Araus A.J."/>
            <person name="Petzold A."/>
            <person name="Susuki M."/>
            <person name="Suzuki K.-i.T."/>
            <person name="Hayashi T."/>
            <person name="Toyoda A."/>
            <person name="Oliveira C."/>
            <person name="Osipova E."/>
            <person name="Leigh N.D."/>
            <person name="Simon A."/>
            <person name="Yun M.H."/>
        </authorList>
    </citation>
    <scope>NUCLEOTIDE SEQUENCE</scope>
    <source>
        <strain evidence="1">20211129_DDA</strain>
        <tissue evidence="1">Liver</tissue>
    </source>
</reference>